<evidence type="ECO:0000313" key="1">
    <source>
        <dbReference type="EMBL" id="OHA55193.1"/>
    </source>
</evidence>
<protein>
    <recommendedName>
        <fullName evidence="3">Hydrogenase maturation protease</fullName>
    </recommendedName>
</protein>
<gene>
    <name evidence="1" type="ORF">A2226_02920</name>
</gene>
<dbReference type="AlphaFoldDB" id="A0A1G2Q3N7"/>
<reference evidence="1 2" key="1">
    <citation type="journal article" date="2016" name="Nat. Commun.">
        <title>Thousands of microbial genomes shed light on interconnected biogeochemical processes in an aquifer system.</title>
        <authorList>
            <person name="Anantharaman K."/>
            <person name="Brown C.T."/>
            <person name="Hug L.A."/>
            <person name="Sharon I."/>
            <person name="Castelle C.J."/>
            <person name="Probst A.J."/>
            <person name="Thomas B.C."/>
            <person name="Singh A."/>
            <person name="Wilkins M.J."/>
            <person name="Karaoz U."/>
            <person name="Brodie E.L."/>
            <person name="Williams K.H."/>
            <person name="Hubbard S.S."/>
            <person name="Banfield J.F."/>
        </authorList>
    </citation>
    <scope>NUCLEOTIDE SEQUENCE [LARGE SCALE GENOMIC DNA]</scope>
</reference>
<dbReference type="Gene3D" id="3.40.50.1450">
    <property type="entry name" value="HybD-like"/>
    <property type="match status" value="1"/>
</dbReference>
<sequence>MEVWIFGNPDLPQDSLPVRLRPQLASEFPEVNFILQDPLEDWPDKDKLIIIDTVVGLNKVQVFTSLADFANTPLVTMHDFDLKNELAFRAKLGKLPPFVIIGVPENINETEAINQIKPILLQYLT</sequence>
<organism evidence="1 2">
    <name type="scientific">Candidatus Veblenbacteria bacterium RIFOXYA2_FULL_43_9</name>
    <dbReference type="NCBI Taxonomy" id="1802425"/>
    <lineage>
        <taxon>Bacteria</taxon>
        <taxon>Candidatus Vebleniibacteriota</taxon>
    </lineage>
</organism>
<dbReference type="EMBL" id="MHTB01000021">
    <property type="protein sequence ID" value="OHA55193.1"/>
    <property type="molecule type" value="Genomic_DNA"/>
</dbReference>
<evidence type="ECO:0008006" key="3">
    <source>
        <dbReference type="Google" id="ProtNLM"/>
    </source>
</evidence>
<accession>A0A1G2Q3N7</accession>
<name>A0A1G2Q3N7_9BACT</name>
<dbReference type="InterPro" id="IPR023430">
    <property type="entry name" value="Pept_HybD-like_dom_sf"/>
</dbReference>
<dbReference type="SUPFAM" id="SSF53163">
    <property type="entry name" value="HybD-like"/>
    <property type="match status" value="1"/>
</dbReference>
<comment type="caution">
    <text evidence="1">The sequence shown here is derived from an EMBL/GenBank/DDBJ whole genome shotgun (WGS) entry which is preliminary data.</text>
</comment>
<dbReference type="Proteomes" id="UP000178936">
    <property type="component" value="Unassembled WGS sequence"/>
</dbReference>
<proteinExistence type="predicted"/>
<evidence type="ECO:0000313" key="2">
    <source>
        <dbReference type="Proteomes" id="UP000178936"/>
    </source>
</evidence>